<gene>
    <name evidence="1" type="ORF">ABGF40_03585</name>
</gene>
<dbReference type="InterPro" id="IPR021229">
    <property type="entry name" value="DUF2800"/>
</dbReference>
<protein>
    <submittedName>
        <fullName evidence="1">DUF2800 domain-containing protein</fullName>
    </submittedName>
</protein>
<accession>A0ABW9F636</accession>
<dbReference type="Gene3D" id="3.90.320.10">
    <property type="match status" value="1"/>
</dbReference>
<comment type="caution">
    <text evidence="1">The sequence shown here is derived from an EMBL/GenBank/DDBJ whole genome shotgun (WGS) entry which is preliminary data.</text>
</comment>
<dbReference type="RefSeq" id="WP_408126447.1">
    <property type="nucleotide sequence ID" value="NZ_JBFNFH010000006.1"/>
</dbReference>
<keyword evidence="2" id="KW-1185">Reference proteome</keyword>
<dbReference type="InterPro" id="IPR011604">
    <property type="entry name" value="PDDEXK-like_dom_sf"/>
</dbReference>
<name>A0ABW9F636_9FIRM</name>
<dbReference type="Proteomes" id="UP001629536">
    <property type="component" value="Unassembled WGS sequence"/>
</dbReference>
<evidence type="ECO:0000313" key="2">
    <source>
        <dbReference type="Proteomes" id="UP001629536"/>
    </source>
</evidence>
<proteinExistence type="predicted"/>
<reference evidence="1 2" key="1">
    <citation type="journal article" date="2024" name="Front. Microbiol.">
        <title>Pangenomic and biochemical analyses of Helcococcus ovis reveal widespread tetracycline resistance and a novel bacterial species, Helcococcus bovis.</title>
        <authorList>
            <person name="Cunha F."/>
            <person name="Zhai Y."/>
            <person name="Casaro S."/>
            <person name="Jones K.L."/>
            <person name="Hernandez M."/>
            <person name="Bisinotto R.S."/>
            <person name="Kariyawasam S."/>
            <person name="Brown M.B."/>
            <person name="Phillips A."/>
            <person name="Jeong K.C."/>
            <person name="Galvao K.N."/>
        </authorList>
    </citation>
    <scope>NUCLEOTIDE SEQUENCE [LARGE SCALE GENOMIC DNA]</scope>
    <source>
        <strain evidence="1 2">KG197</strain>
    </source>
</reference>
<sequence length="380" mass="43504">MNKTQEHALLSASSSHRWLNCTPSAKLEESFENVASESAKEGTAAHALCEYKLKRSLGLNEKRPVSDYNSDEMEEYTDDYVQFVLEELSIAKEYCNDPLLLIEQRLDFLNYVPSGFGTGDAVIVSDDRLNIIDFKYGMGILVDANNNPQMKLYALGALNLFESIYDIKNIKMTIFQPRRENISSFEISVDELKEWAEGELKEKAKLAYKGEGEFKCGDWCRFCRASATCRKRAEEKLKLAKFEFKKTPLLTDDEIEEILKVIPDLTKWADEVLAYATYMAVNKGKTWSGFKIVEGRSNRKFSDVKKVEELLLNEGVKDIYKTSLVTLTELEKRLGKQKFNELLSELVIKPKGKSSLVPLSDKRKEIKVETVEQEFNKKEI</sequence>
<dbReference type="Pfam" id="PF10926">
    <property type="entry name" value="DUF2800"/>
    <property type="match status" value="1"/>
</dbReference>
<evidence type="ECO:0000313" key="1">
    <source>
        <dbReference type="EMBL" id="MFM1524747.1"/>
    </source>
</evidence>
<dbReference type="EMBL" id="JBFNFH010000006">
    <property type="protein sequence ID" value="MFM1524747.1"/>
    <property type="molecule type" value="Genomic_DNA"/>
</dbReference>
<organism evidence="1 2">
    <name type="scientific">Helcococcus bovis</name>
    <dbReference type="NCBI Taxonomy" id="3153252"/>
    <lineage>
        <taxon>Bacteria</taxon>
        <taxon>Bacillati</taxon>
        <taxon>Bacillota</taxon>
        <taxon>Tissierellia</taxon>
        <taxon>Tissierellales</taxon>
        <taxon>Peptoniphilaceae</taxon>
        <taxon>Helcococcus</taxon>
    </lineage>
</organism>